<dbReference type="EMBL" id="LN862536">
    <property type="protein sequence ID" value="CDQ05740.1"/>
    <property type="molecule type" value="Genomic_DNA"/>
</dbReference>
<dbReference type="AlphaFoldDB" id="A0A1P6BJQ0"/>
<organism evidence="1">
    <name type="scientific">Brugia malayi</name>
    <name type="common">Filarial nematode worm</name>
    <dbReference type="NCBI Taxonomy" id="6279"/>
    <lineage>
        <taxon>Eukaryota</taxon>
        <taxon>Metazoa</taxon>
        <taxon>Ecdysozoa</taxon>
        <taxon>Nematoda</taxon>
        <taxon>Chromadorea</taxon>
        <taxon>Rhabditida</taxon>
        <taxon>Spirurina</taxon>
        <taxon>Spiruromorpha</taxon>
        <taxon>Filarioidea</taxon>
        <taxon>Onchocercidae</taxon>
        <taxon>Brugia</taxon>
    </lineage>
</organism>
<name>A0A1P6BJQ0_BRUMA</name>
<reference evidence="1" key="1">
    <citation type="journal article" date="2007" name="Science">
        <title>Draft genome of the filarial nematode parasite Brugia malayi.</title>
        <authorList>
            <person name="Ghedin E."/>
            <person name="Wang S."/>
            <person name="Spiro D."/>
            <person name="Caler E."/>
            <person name="Zhao Q."/>
            <person name="Crabtree J."/>
            <person name="Allen J.E."/>
            <person name="Delcher A.L."/>
            <person name="Guiliano D.B."/>
            <person name="Miranda-Saavedra D."/>
            <person name="Angiuoli S.V."/>
            <person name="Creasy T."/>
            <person name="Amedeo P."/>
            <person name="Haas B."/>
            <person name="El-Sayed N.M."/>
            <person name="Wortman J.R."/>
            <person name="Feldblyum T."/>
            <person name="Tallon L."/>
            <person name="Schatz M."/>
            <person name="Shumway M."/>
            <person name="Koo H."/>
            <person name="Salzberg S.L."/>
            <person name="Schobel S."/>
            <person name="Pertea M."/>
            <person name="Pop M."/>
            <person name="White O."/>
            <person name="Barton G.J."/>
            <person name="Carlow C.K."/>
            <person name="Crawford M.J."/>
            <person name="Daub J."/>
            <person name="Dimmic M.W."/>
            <person name="Estes C.F."/>
            <person name="Foster J.M."/>
            <person name="Ganatra M."/>
            <person name="Gregory W.F."/>
            <person name="Johnson N.M."/>
            <person name="Jin J."/>
            <person name="Komuniecki R."/>
            <person name="Korf I."/>
            <person name="Kumar S."/>
            <person name="Laney S."/>
            <person name="Li B.W."/>
            <person name="Li W."/>
            <person name="Lindblom T.H."/>
            <person name="Lustigman S."/>
            <person name="Ma D."/>
            <person name="Maina C.V."/>
            <person name="Martin D.M."/>
            <person name="McCarter J.P."/>
            <person name="McReynolds L."/>
            <person name="Mitreva M."/>
            <person name="Nutman T.B."/>
            <person name="Parkinson J."/>
            <person name="Peregrin-Alvarez J.M."/>
            <person name="Poole C."/>
            <person name="Ren Q."/>
            <person name="Saunders L."/>
            <person name="Sluder A.E."/>
            <person name="Smith K."/>
            <person name="Stanke M."/>
            <person name="Unnasch T.R."/>
            <person name="Ware J."/>
            <person name="Wei A.D."/>
            <person name="Weil G."/>
            <person name="Williams D.J."/>
            <person name="Zhang Y."/>
            <person name="Williams S.A."/>
            <person name="Fraser-Liggett C."/>
            <person name="Slatko B."/>
            <person name="Blaxter M.L."/>
            <person name="Scott A.L."/>
        </authorList>
    </citation>
    <scope>NUCLEOTIDE SEQUENCE</scope>
    <source>
        <strain evidence="1">FR3</strain>
    </source>
</reference>
<evidence type="ECO:0000313" key="1">
    <source>
        <dbReference type="EMBL" id="CDQ05740.1"/>
    </source>
</evidence>
<reference evidence="1" key="2">
    <citation type="submission" date="2012-12" db="EMBL/GenBank/DDBJ databases">
        <authorList>
            <consortium name="WormBase Consortium"/>
            <person name="Ghedin E."/>
            <person name="Paulini M."/>
        </authorList>
    </citation>
    <scope>NUCLEOTIDE SEQUENCE</scope>
    <source>
        <strain evidence="1">FR3</strain>
    </source>
</reference>
<gene>
    <name evidence="1" type="primary">Bm12342</name>
    <name evidence="1" type="ORF">BM_Bm12342</name>
</gene>
<protein>
    <submittedName>
        <fullName evidence="1">Bm12342</fullName>
    </submittedName>
</protein>
<proteinExistence type="predicted"/>
<sequence>MWKNVQHVPVTHSLLSLSPLSPLSPLQPLSQLSPLSPHLASEEAVPKCVQHCRQPKEETQNDIHYHMDIAIAAMDENCQWLKN</sequence>
<accession>A0A1P6BJQ0</accession>